<dbReference type="RefSeq" id="XP_070894329.1">
    <property type="nucleotide sequence ID" value="XM_071041607.1"/>
</dbReference>
<dbReference type="EMBL" id="JBFXLR010000061">
    <property type="protein sequence ID" value="KAL2840947.1"/>
    <property type="molecule type" value="Genomic_DNA"/>
</dbReference>
<sequence>MAISRRRRHDTYTASWIGALHEELTAAKSMLDERPAALSQPKLDYKSYIYGEISSHKALIACFPSGEYGIHAAALVATQM</sequence>
<dbReference type="Proteomes" id="UP001610444">
    <property type="component" value="Unassembled WGS sequence"/>
</dbReference>
<organism evidence="1 2">
    <name type="scientific">Aspergillus pseudodeflectus</name>
    <dbReference type="NCBI Taxonomy" id="176178"/>
    <lineage>
        <taxon>Eukaryota</taxon>
        <taxon>Fungi</taxon>
        <taxon>Dikarya</taxon>
        <taxon>Ascomycota</taxon>
        <taxon>Pezizomycotina</taxon>
        <taxon>Eurotiomycetes</taxon>
        <taxon>Eurotiomycetidae</taxon>
        <taxon>Eurotiales</taxon>
        <taxon>Aspergillaceae</taxon>
        <taxon>Aspergillus</taxon>
        <taxon>Aspergillus subgen. Nidulantes</taxon>
    </lineage>
</organism>
<dbReference type="PANTHER" id="PTHR46082">
    <property type="entry name" value="ATP/GTP-BINDING PROTEIN-RELATED"/>
    <property type="match status" value="1"/>
</dbReference>
<reference evidence="1 2" key="1">
    <citation type="submission" date="2024-07" db="EMBL/GenBank/DDBJ databases">
        <title>Section-level genome sequencing and comparative genomics of Aspergillus sections Usti and Cavernicolus.</title>
        <authorList>
            <consortium name="Lawrence Berkeley National Laboratory"/>
            <person name="Nybo J.L."/>
            <person name="Vesth T.C."/>
            <person name="Theobald S."/>
            <person name="Frisvad J.C."/>
            <person name="Larsen T.O."/>
            <person name="Kjaerboelling I."/>
            <person name="Rothschild-Mancinelli K."/>
            <person name="Lyhne E.K."/>
            <person name="Kogle M.E."/>
            <person name="Barry K."/>
            <person name="Clum A."/>
            <person name="Na H."/>
            <person name="Ledsgaard L."/>
            <person name="Lin J."/>
            <person name="Lipzen A."/>
            <person name="Kuo A."/>
            <person name="Riley R."/>
            <person name="Mondo S."/>
            <person name="LaButti K."/>
            <person name="Haridas S."/>
            <person name="Pangalinan J."/>
            <person name="Salamov A.A."/>
            <person name="Simmons B.A."/>
            <person name="Magnuson J.K."/>
            <person name="Chen J."/>
            <person name="Drula E."/>
            <person name="Henrissat B."/>
            <person name="Wiebenga A."/>
            <person name="Lubbers R.J."/>
            <person name="Gomes A.C."/>
            <person name="Macurrencykelacurrency M.R."/>
            <person name="Stajich J."/>
            <person name="Grigoriev I.V."/>
            <person name="Mortensen U.H."/>
            <person name="De vries R.P."/>
            <person name="Baker S.E."/>
            <person name="Andersen M.R."/>
        </authorList>
    </citation>
    <scope>NUCLEOTIDE SEQUENCE [LARGE SCALE GENOMIC DNA]</scope>
    <source>
        <strain evidence="1 2">CBS 756.74</strain>
    </source>
</reference>
<dbReference type="Gene3D" id="3.40.50.1580">
    <property type="entry name" value="Nucleoside phosphorylase domain"/>
    <property type="match status" value="1"/>
</dbReference>
<dbReference type="PANTHER" id="PTHR46082:SF11">
    <property type="entry name" value="AAA+ ATPASE DOMAIN-CONTAINING PROTEIN-RELATED"/>
    <property type="match status" value="1"/>
</dbReference>
<dbReference type="GeneID" id="98156771"/>
<evidence type="ECO:0000313" key="1">
    <source>
        <dbReference type="EMBL" id="KAL2840947.1"/>
    </source>
</evidence>
<keyword evidence="2" id="KW-1185">Reference proteome</keyword>
<gene>
    <name evidence="1" type="ORF">BJX68DRAFT_246142</name>
</gene>
<name>A0ABR4JME8_9EURO</name>
<dbReference type="InterPro" id="IPR053137">
    <property type="entry name" value="NLR-like"/>
</dbReference>
<accession>A0ABR4JME8</accession>
<protein>
    <submittedName>
        <fullName evidence="1">Uncharacterized protein</fullName>
    </submittedName>
</protein>
<proteinExistence type="predicted"/>
<evidence type="ECO:0000313" key="2">
    <source>
        <dbReference type="Proteomes" id="UP001610444"/>
    </source>
</evidence>
<dbReference type="InterPro" id="IPR035994">
    <property type="entry name" value="Nucleoside_phosphorylase_sf"/>
</dbReference>
<comment type="caution">
    <text evidence="1">The sequence shown here is derived from an EMBL/GenBank/DDBJ whole genome shotgun (WGS) entry which is preliminary data.</text>
</comment>